<evidence type="ECO:0000313" key="2">
    <source>
        <dbReference type="Proteomes" id="UP000598297"/>
    </source>
</evidence>
<proteinExistence type="predicted"/>
<keyword evidence="2" id="KW-1185">Reference proteome</keyword>
<organism evidence="1 2">
    <name type="scientific">Streptomyces boluensis</name>
    <dbReference type="NCBI Taxonomy" id="1775135"/>
    <lineage>
        <taxon>Bacteria</taxon>
        <taxon>Bacillati</taxon>
        <taxon>Actinomycetota</taxon>
        <taxon>Actinomycetes</taxon>
        <taxon>Kitasatosporales</taxon>
        <taxon>Streptomycetaceae</taxon>
        <taxon>Streptomyces</taxon>
    </lineage>
</organism>
<gene>
    <name evidence="1" type="ORF">GUY60_23800</name>
</gene>
<sequence>MKNSRSALTDTVRHIERLAQGRGGLAKAVDIDALAHGTGIAPAVVAELLAIREVPESDVTEETATALDRALQPALRNLEQQATPDERIMARHGILQIAQRTALRSGEQRDAVLAFVDDMLTQESCSRHRRAAEPGRRDRGVT</sequence>
<dbReference type="RefSeq" id="WP_161701134.1">
    <property type="nucleotide sequence ID" value="NZ_JAAAHS010000214.1"/>
</dbReference>
<name>A0A964XMC4_9ACTN</name>
<comment type="caution">
    <text evidence="1">The sequence shown here is derived from an EMBL/GenBank/DDBJ whole genome shotgun (WGS) entry which is preliminary data.</text>
</comment>
<dbReference type="Proteomes" id="UP000598297">
    <property type="component" value="Unassembled WGS sequence"/>
</dbReference>
<accession>A0A964XMC4</accession>
<protein>
    <submittedName>
        <fullName evidence="1">Uncharacterized protein</fullName>
    </submittedName>
</protein>
<dbReference type="AlphaFoldDB" id="A0A964XMC4"/>
<evidence type="ECO:0000313" key="1">
    <source>
        <dbReference type="EMBL" id="NBE54384.1"/>
    </source>
</evidence>
<dbReference type="EMBL" id="JAAAHS010000214">
    <property type="protein sequence ID" value="NBE54384.1"/>
    <property type="molecule type" value="Genomic_DNA"/>
</dbReference>
<reference evidence="1" key="1">
    <citation type="submission" date="2020-01" db="EMBL/GenBank/DDBJ databases">
        <title>Whole-genome analyses of novel actinobacteria.</title>
        <authorList>
            <person name="Sahin N."/>
        </authorList>
    </citation>
    <scope>NUCLEOTIDE SEQUENCE</scope>
    <source>
        <strain evidence="1">YC537</strain>
    </source>
</reference>